<comment type="caution">
    <text evidence="2">The sequence shown here is derived from an EMBL/GenBank/DDBJ whole genome shotgun (WGS) entry which is preliminary data.</text>
</comment>
<protein>
    <submittedName>
        <fullName evidence="2">Uncharacterized protein</fullName>
    </submittedName>
</protein>
<accession>A0ABQ3ZXZ1</accession>
<evidence type="ECO:0000313" key="2">
    <source>
        <dbReference type="EMBL" id="GIE23466.1"/>
    </source>
</evidence>
<dbReference type="Proteomes" id="UP000603200">
    <property type="component" value="Unassembled WGS sequence"/>
</dbReference>
<keyword evidence="3" id="KW-1185">Reference proteome</keyword>
<feature type="region of interest" description="Disordered" evidence="1">
    <location>
        <begin position="106"/>
        <end position="140"/>
    </location>
</feature>
<proteinExistence type="predicted"/>
<feature type="compositionally biased region" description="Basic residues" evidence="1">
    <location>
        <begin position="122"/>
        <end position="131"/>
    </location>
</feature>
<evidence type="ECO:0000313" key="3">
    <source>
        <dbReference type="Proteomes" id="UP000603200"/>
    </source>
</evidence>
<evidence type="ECO:0000256" key="1">
    <source>
        <dbReference type="SAM" id="MobiDB-lite"/>
    </source>
</evidence>
<name>A0ABQ3ZXZ1_9ACTN</name>
<sequence>MAVGWHPVIGFLAALGVATSGLLAGRNSPAAQYRAALRAHRRALHRLGRSQSRYEQAVGVLQARTAARTRDEQRHRAMVTLHRAQSQELRRYAAYLMATRLQDPADTDELTLPLDPGEWQRRPGHRLRRPRAGAADGNLR</sequence>
<reference evidence="2 3" key="1">
    <citation type="submission" date="2021-01" db="EMBL/GenBank/DDBJ databases">
        <title>Whole genome shotgun sequence of Actinoplanes humidus NBRC 14915.</title>
        <authorList>
            <person name="Komaki H."/>
            <person name="Tamura T."/>
        </authorList>
    </citation>
    <scope>NUCLEOTIDE SEQUENCE [LARGE SCALE GENOMIC DNA]</scope>
    <source>
        <strain evidence="2 3">NBRC 14915</strain>
    </source>
</reference>
<gene>
    <name evidence="2" type="ORF">Ahu01nite_065680</name>
</gene>
<dbReference type="EMBL" id="BOMN01000092">
    <property type="protein sequence ID" value="GIE23466.1"/>
    <property type="molecule type" value="Genomic_DNA"/>
</dbReference>
<organism evidence="2 3">
    <name type="scientific">Winogradskya humida</name>
    <dbReference type="NCBI Taxonomy" id="113566"/>
    <lineage>
        <taxon>Bacteria</taxon>
        <taxon>Bacillati</taxon>
        <taxon>Actinomycetota</taxon>
        <taxon>Actinomycetes</taxon>
        <taxon>Micromonosporales</taxon>
        <taxon>Micromonosporaceae</taxon>
        <taxon>Winogradskya</taxon>
    </lineage>
</organism>